<protein>
    <submittedName>
        <fullName evidence="5">Glycosyl transferase family 2</fullName>
        <ecNumber evidence="5">2.-.-.-</ecNumber>
    </submittedName>
</protein>
<evidence type="ECO:0000256" key="2">
    <source>
        <dbReference type="ARBA" id="ARBA00022676"/>
    </source>
</evidence>
<dbReference type="SUPFAM" id="SSF53448">
    <property type="entry name" value="Nucleotide-diphospho-sugar transferases"/>
    <property type="match status" value="1"/>
</dbReference>
<dbReference type="PANTHER" id="PTHR43179">
    <property type="entry name" value="RHAMNOSYLTRANSFERASE WBBL"/>
    <property type="match status" value="1"/>
</dbReference>
<organism evidence="5 6">
    <name type="scientific">Candidatus Magnetobacterium bavaricum</name>
    <dbReference type="NCBI Taxonomy" id="29290"/>
    <lineage>
        <taxon>Bacteria</taxon>
        <taxon>Pseudomonadati</taxon>
        <taxon>Nitrospirota</taxon>
        <taxon>Thermodesulfovibrionia</taxon>
        <taxon>Thermodesulfovibrionales</taxon>
        <taxon>Candidatus Magnetobacteriaceae</taxon>
        <taxon>Candidatus Magnetobacterium</taxon>
    </lineage>
</organism>
<dbReference type="EMBL" id="LACI01000457">
    <property type="protein sequence ID" value="KJU86786.1"/>
    <property type="molecule type" value="Genomic_DNA"/>
</dbReference>
<dbReference type="CDD" id="cd04186">
    <property type="entry name" value="GT_2_like_c"/>
    <property type="match status" value="1"/>
</dbReference>
<comment type="caution">
    <text evidence="5">The sequence shown here is derived from an EMBL/GenBank/DDBJ whole genome shotgun (WGS) entry which is preliminary data.</text>
</comment>
<name>A0A0F3GY12_9BACT</name>
<gene>
    <name evidence="5" type="ORF">MBAV_001021</name>
</gene>
<dbReference type="PANTHER" id="PTHR43179:SF12">
    <property type="entry name" value="GALACTOFURANOSYLTRANSFERASE GLFT2"/>
    <property type="match status" value="1"/>
</dbReference>
<evidence type="ECO:0000256" key="3">
    <source>
        <dbReference type="ARBA" id="ARBA00022679"/>
    </source>
</evidence>
<keyword evidence="6" id="KW-1185">Reference proteome</keyword>
<feature type="domain" description="Glycosyltransferase 2-like" evidence="4">
    <location>
        <begin position="6"/>
        <end position="164"/>
    </location>
</feature>
<reference evidence="5 6" key="1">
    <citation type="submission" date="2015-02" db="EMBL/GenBank/DDBJ databases">
        <title>Single-cell genomics of uncultivated deep-branching MTB reveals a conserved set of magnetosome genes.</title>
        <authorList>
            <person name="Kolinko S."/>
            <person name="Richter M."/>
            <person name="Glockner F.O."/>
            <person name="Brachmann A."/>
            <person name="Schuler D."/>
        </authorList>
    </citation>
    <scope>NUCLEOTIDE SEQUENCE [LARGE SCALE GENOMIC DNA]</scope>
    <source>
        <strain evidence="5">TM-1</strain>
    </source>
</reference>
<dbReference type="InterPro" id="IPR001173">
    <property type="entry name" value="Glyco_trans_2-like"/>
</dbReference>
<proteinExistence type="inferred from homology"/>
<evidence type="ECO:0000259" key="4">
    <source>
        <dbReference type="Pfam" id="PF00535"/>
    </source>
</evidence>
<dbReference type="InterPro" id="IPR029044">
    <property type="entry name" value="Nucleotide-diphossugar_trans"/>
</dbReference>
<dbReference type="Gene3D" id="3.90.550.10">
    <property type="entry name" value="Spore Coat Polysaccharide Biosynthesis Protein SpsA, Chain A"/>
    <property type="match status" value="1"/>
</dbReference>
<keyword evidence="2" id="KW-0328">Glycosyltransferase</keyword>
<comment type="similarity">
    <text evidence="1">Belongs to the glycosyltransferase 2 family.</text>
</comment>
<evidence type="ECO:0000313" key="5">
    <source>
        <dbReference type="EMBL" id="KJU86786.1"/>
    </source>
</evidence>
<dbReference type="Proteomes" id="UP000033423">
    <property type="component" value="Unassembled WGS sequence"/>
</dbReference>
<evidence type="ECO:0000313" key="6">
    <source>
        <dbReference type="Proteomes" id="UP000033423"/>
    </source>
</evidence>
<sequence>MTARISVIIVNYKTAEFVLRCVDSIFAGDVSGVEVIVVDNSSDRAETERLETLTVSGARVIFNAGNCGFARACNQGVMAASGQYIMFLNPDTIVFDDCLGRLADCLDGAHDVGAVGPRTWWDSTRTMQLIQQHLPSPSLTIIEALSGLRCLDRSIDRAILRRDYLHGSTTTPLPVDMLPGAAILTSKAILQRVGPFDEGYPLYFEDSDWCKRLRQHGLKLYMVPDAQICHFYNQSARTDSGASFGKFVVSQERYMSRHYSQISRLAAAAISNAARRFKGHRYPPALIDLGVLEHRPRFTSDKPLSGRLLFQLSVNTAFVPSAITVVDRPEFQLPQEVWSYLCHGVYYARFVGLQSYSTLDTWKFTR</sequence>
<evidence type="ECO:0000256" key="1">
    <source>
        <dbReference type="ARBA" id="ARBA00006739"/>
    </source>
</evidence>
<accession>A0A0F3GY12</accession>
<dbReference type="AlphaFoldDB" id="A0A0F3GY12"/>
<keyword evidence="3 5" id="KW-0808">Transferase</keyword>
<dbReference type="GO" id="GO:0016757">
    <property type="term" value="F:glycosyltransferase activity"/>
    <property type="evidence" value="ECO:0007669"/>
    <property type="project" value="UniProtKB-KW"/>
</dbReference>
<dbReference type="Pfam" id="PF00535">
    <property type="entry name" value="Glycos_transf_2"/>
    <property type="match status" value="1"/>
</dbReference>
<dbReference type="EC" id="2.-.-.-" evidence="5"/>